<feature type="domain" description="BD-FAE-like" evidence="3">
    <location>
        <begin position="62"/>
        <end position="261"/>
    </location>
</feature>
<dbReference type="InterPro" id="IPR029058">
    <property type="entry name" value="AB_hydrolase_fold"/>
</dbReference>
<keyword evidence="2" id="KW-0732">Signal</keyword>
<keyword evidence="5" id="KW-1185">Reference proteome</keyword>
<reference evidence="4 5" key="1">
    <citation type="submission" date="2020-08" db="EMBL/GenBank/DDBJ databases">
        <title>Genomic Encyclopedia of Type Strains, Phase III (KMG-III): the genomes of soil and plant-associated and newly described type strains.</title>
        <authorList>
            <person name="Whitman W."/>
        </authorList>
    </citation>
    <scope>NUCLEOTIDE SEQUENCE [LARGE SCALE GENOMIC DNA]</scope>
    <source>
        <strain evidence="4 5">CECT 8799</strain>
    </source>
</reference>
<evidence type="ECO:0000313" key="4">
    <source>
        <dbReference type="EMBL" id="MBB3061186.1"/>
    </source>
</evidence>
<dbReference type="EMBL" id="JACHWZ010000008">
    <property type="protein sequence ID" value="MBB3061186.1"/>
    <property type="molecule type" value="Genomic_DNA"/>
</dbReference>
<feature type="signal peptide" evidence="2">
    <location>
        <begin position="1"/>
        <end position="21"/>
    </location>
</feature>
<dbReference type="SUPFAM" id="SSF53474">
    <property type="entry name" value="alpha/beta-Hydrolases"/>
    <property type="match status" value="1"/>
</dbReference>
<name>A0A7W4WBF7_9GAMM</name>
<evidence type="ECO:0000259" key="3">
    <source>
        <dbReference type="Pfam" id="PF20434"/>
    </source>
</evidence>
<dbReference type="RefSeq" id="WP_221191918.1">
    <property type="nucleotide sequence ID" value="NZ_JACHWZ010000008.1"/>
</dbReference>
<dbReference type="Gene3D" id="3.40.50.1820">
    <property type="entry name" value="alpha/beta hydrolase"/>
    <property type="match status" value="1"/>
</dbReference>
<gene>
    <name evidence="4" type="ORF">FHS09_002019</name>
</gene>
<accession>A0A7W4WBF7</accession>
<proteinExistence type="predicted"/>
<dbReference type="Proteomes" id="UP000535937">
    <property type="component" value="Unassembled WGS sequence"/>
</dbReference>
<dbReference type="Pfam" id="PF20434">
    <property type="entry name" value="BD-FAE"/>
    <property type="match status" value="1"/>
</dbReference>
<dbReference type="PANTHER" id="PTHR48081:SF6">
    <property type="entry name" value="PEPTIDASE S9 PROLYL OLIGOPEPTIDASE CATALYTIC DOMAIN-CONTAINING PROTEIN"/>
    <property type="match status" value="1"/>
</dbReference>
<dbReference type="InterPro" id="IPR049492">
    <property type="entry name" value="BD-FAE-like_dom"/>
</dbReference>
<organism evidence="4 5">
    <name type="scientific">Microbulbifer rhizosphaerae</name>
    <dbReference type="NCBI Taxonomy" id="1562603"/>
    <lineage>
        <taxon>Bacteria</taxon>
        <taxon>Pseudomonadati</taxon>
        <taxon>Pseudomonadota</taxon>
        <taxon>Gammaproteobacteria</taxon>
        <taxon>Cellvibrionales</taxon>
        <taxon>Microbulbiferaceae</taxon>
        <taxon>Microbulbifer</taxon>
    </lineage>
</organism>
<evidence type="ECO:0000313" key="5">
    <source>
        <dbReference type="Proteomes" id="UP000535937"/>
    </source>
</evidence>
<dbReference type="PANTHER" id="PTHR48081">
    <property type="entry name" value="AB HYDROLASE SUPERFAMILY PROTEIN C4A8.06C"/>
    <property type="match status" value="1"/>
</dbReference>
<dbReference type="GO" id="GO:0016787">
    <property type="term" value="F:hydrolase activity"/>
    <property type="evidence" value="ECO:0007669"/>
    <property type="project" value="UniProtKB-KW"/>
</dbReference>
<comment type="caution">
    <text evidence="4">The sequence shown here is derived from an EMBL/GenBank/DDBJ whole genome shotgun (WGS) entry which is preliminary data.</text>
</comment>
<dbReference type="InterPro" id="IPR050300">
    <property type="entry name" value="GDXG_lipolytic_enzyme"/>
</dbReference>
<evidence type="ECO:0000256" key="1">
    <source>
        <dbReference type="ARBA" id="ARBA00022801"/>
    </source>
</evidence>
<evidence type="ECO:0000256" key="2">
    <source>
        <dbReference type="SAM" id="SignalP"/>
    </source>
</evidence>
<keyword evidence="1" id="KW-0378">Hydrolase</keyword>
<protein>
    <submittedName>
        <fullName evidence="4">Acetyl esterase/lipase</fullName>
    </submittedName>
</protein>
<dbReference type="AlphaFoldDB" id="A0A7W4WBF7"/>
<sequence length="310" mass="33756">MMTRITVLFAFLFGIVASADAQETIPLYSGEIPNAVEAPDEESVRDPSAKHTFKLKVSRPTLSVYLPDPQQANGTAVIICPGGGYTGLSVVKEGSEVARAFNEMGVAAFVLKYRTPSDRHMTDKATGPLQDAQQALRVVRRNSKKWHVDPDRVGIIGFSAGGHLASTAGTHFDRPVVATWERDNLRPDFMVLVYPVISFTDRQTHVGSRTNLLGPKPPEALTRRYSNELQVTAQTPPTLLVHAGDDRAVPVGNSITFFQALHVQGVPAQLIVYPEGGHGFGLHNPTTPDSWIERCRDWLASRGLLIAQGA</sequence>
<feature type="chain" id="PRO_5031371803" evidence="2">
    <location>
        <begin position="22"/>
        <end position="310"/>
    </location>
</feature>